<dbReference type="EMBL" id="QGTW01000007">
    <property type="protein sequence ID" value="PWW27834.1"/>
    <property type="molecule type" value="Genomic_DNA"/>
</dbReference>
<dbReference type="FunFam" id="3.40.50.300:FF:000224">
    <property type="entry name" value="Energy-coupling factor transporter ATP-binding protein EcfA"/>
    <property type="match status" value="1"/>
</dbReference>
<dbReference type="Pfam" id="PF00005">
    <property type="entry name" value="ABC_tran"/>
    <property type="match status" value="2"/>
</dbReference>
<keyword evidence="3" id="KW-0813">Transport</keyword>
<dbReference type="GO" id="GO:0015087">
    <property type="term" value="F:cobalt ion transmembrane transporter activity"/>
    <property type="evidence" value="ECO:0007669"/>
    <property type="project" value="UniProtKB-ARBA"/>
</dbReference>
<dbReference type="InterPro" id="IPR015856">
    <property type="entry name" value="ABC_transpr_CbiO/EcfA_su"/>
</dbReference>
<evidence type="ECO:0000313" key="10">
    <source>
        <dbReference type="EMBL" id="PWW27834.1"/>
    </source>
</evidence>
<dbReference type="PROSITE" id="PS00211">
    <property type="entry name" value="ABC_TRANSPORTER_1"/>
    <property type="match status" value="2"/>
</dbReference>
<dbReference type="SMART" id="SM00382">
    <property type="entry name" value="AAA"/>
    <property type="match status" value="2"/>
</dbReference>
<dbReference type="Gene3D" id="3.40.50.300">
    <property type="entry name" value="P-loop containing nucleotide triphosphate hydrolases"/>
    <property type="match status" value="2"/>
</dbReference>
<evidence type="ECO:0000256" key="2">
    <source>
        <dbReference type="ARBA" id="ARBA00005417"/>
    </source>
</evidence>
<gene>
    <name evidence="10" type="ORF">DFO73_107145</name>
</gene>
<dbReference type="AlphaFoldDB" id="A0A2V2ZV69"/>
<dbReference type="NCBIfam" id="NF010167">
    <property type="entry name" value="PRK13648.1"/>
    <property type="match status" value="2"/>
</dbReference>
<keyword evidence="4" id="KW-1003">Cell membrane</keyword>
<comment type="similarity">
    <text evidence="2">Belongs to the ABC transporter superfamily.</text>
</comment>
<organism evidence="10 11">
    <name type="scientific">Cytobacillus oceanisediminis</name>
    <dbReference type="NCBI Taxonomy" id="665099"/>
    <lineage>
        <taxon>Bacteria</taxon>
        <taxon>Bacillati</taxon>
        <taxon>Bacillota</taxon>
        <taxon>Bacilli</taxon>
        <taxon>Bacillales</taxon>
        <taxon>Bacillaceae</taxon>
        <taxon>Cytobacillus</taxon>
    </lineage>
</organism>
<dbReference type="CDD" id="cd03225">
    <property type="entry name" value="ABC_cobalt_CbiO_domain1"/>
    <property type="match status" value="2"/>
</dbReference>
<keyword evidence="5" id="KW-0547">Nucleotide-binding</keyword>
<evidence type="ECO:0000313" key="11">
    <source>
        <dbReference type="Proteomes" id="UP000247150"/>
    </source>
</evidence>
<evidence type="ECO:0000256" key="5">
    <source>
        <dbReference type="ARBA" id="ARBA00022741"/>
    </source>
</evidence>
<feature type="domain" description="ABC transporter" evidence="9">
    <location>
        <begin position="10"/>
        <end position="251"/>
    </location>
</feature>
<dbReference type="OrthoDB" id="501320at2"/>
<reference evidence="10 11" key="1">
    <citation type="submission" date="2018-05" db="EMBL/GenBank/DDBJ databases">
        <title>Freshwater and sediment microbial communities from various areas in North America, analyzing microbe dynamics in response to fracking.</title>
        <authorList>
            <person name="Lamendella R."/>
        </authorList>
    </citation>
    <scope>NUCLEOTIDE SEQUENCE [LARGE SCALE GENOMIC DNA]</scope>
    <source>
        <strain evidence="10 11">15_TX</strain>
    </source>
</reference>
<dbReference type="GO" id="GO:0005524">
    <property type="term" value="F:ATP binding"/>
    <property type="evidence" value="ECO:0007669"/>
    <property type="project" value="UniProtKB-KW"/>
</dbReference>
<proteinExistence type="inferred from homology"/>
<dbReference type="InterPro" id="IPR003439">
    <property type="entry name" value="ABC_transporter-like_ATP-bd"/>
</dbReference>
<dbReference type="InterPro" id="IPR017871">
    <property type="entry name" value="ABC_transporter-like_CS"/>
</dbReference>
<evidence type="ECO:0000256" key="1">
    <source>
        <dbReference type="ARBA" id="ARBA00004202"/>
    </source>
</evidence>
<accession>A0A2V2ZV69</accession>
<dbReference type="PANTHER" id="PTHR43553">
    <property type="entry name" value="HEAVY METAL TRANSPORTER"/>
    <property type="match status" value="1"/>
</dbReference>
<protein>
    <submittedName>
        <fullName evidence="10">Energy-coupling factor transport system ATP-binding protein</fullName>
    </submittedName>
</protein>
<dbReference type="InterPro" id="IPR027417">
    <property type="entry name" value="P-loop_NTPase"/>
</dbReference>
<dbReference type="PANTHER" id="PTHR43553:SF19">
    <property type="entry name" value="HMP_THIAMINE IMPORT ATP-BINDING PROTEIN YKOD-RELATED"/>
    <property type="match status" value="1"/>
</dbReference>
<evidence type="ECO:0000256" key="7">
    <source>
        <dbReference type="ARBA" id="ARBA00022967"/>
    </source>
</evidence>
<dbReference type="GO" id="GO:0043190">
    <property type="term" value="C:ATP-binding cassette (ABC) transporter complex"/>
    <property type="evidence" value="ECO:0007669"/>
    <property type="project" value="TreeGrafter"/>
</dbReference>
<evidence type="ECO:0000256" key="8">
    <source>
        <dbReference type="ARBA" id="ARBA00023136"/>
    </source>
</evidence>
<evidence type="ECO:0000259" key="9">
    <source>
        <dbReference type="PROSITE" id="PS50893"/>
    </source>
</evidence>
<dbReference type="RefSeq" id="WP_110065468.1">
    <property type="nucleotide sequence ID" value="NZ_QGTW01000007.1"/>
</dbReference>
<sequence length="566" mass="62857">MELQLNEAILRTEQLTFRHEEESKAVFNKVDFSLFPEEAVLILGPSGCGKSTLALCLNKLYPEAVDGQLTGLISFKGKTLSEFRPGEINKSIGIVFQDPESQFCMVTVEDELAFGLENIKTPPEEIERKIDQALDLVNLLPYKHAMIHTLSGGQKQKLALACVLALEPEILILDEPTANLDPASSRELAHTIMKLKAELSFTLLIIEHKLDDWIDQINRCLVLNRGGEILFDGKPDACFTKYAEELQAEGIWLPSTVKAGLLARKAGLYSGSALPLNQIDLIKGLANPGSGVQLFDKKKNFSKVFANQNILKAESLSFNKGGSALLKDISFSVKKGEFIAIAGPNGSGKTTLSRLLSGLYLASSGEILFHEQPLSEWKENELRQKIGYVFQNPEHQFITDTVYDEIAFSLNIQQLPEAEIKESVQSILELVNLYQHAHLHPFSLSQGQKRRLSVATMLINEQDLLLLDEPTFGQDANTARELMALLEKKVRSGGSVIMITHDMDLIRAYADKVIVLAKGKMVYEGTPEELWKEKEIMKLASLQLPYSEKLKNDIHAVSGSGNYAFT</sequence>
<evidence type="ECO:0000256" key="3">
    <source>
        <dbReference type="ARBA" id="ARBA00022448"/>
    </source>
</evidence>
<evidence type="ECO:0000256" key="4">
    <source>
        <dbReference type="ARBA" id="ARBA00022475"/>
    </source>
</evidence>
<name>A0A2V2ZV69_9BACI</name>
<dbReference type="GO" id="GO:0042626">
    <property type="term" value="F:ATPase-coupled transmembrane transporter activity"/>
    <property type="evidence" value="ECO:0007669"/>
    <property type="project" value="TreeGrafter"/>
</dbReference>
<keyword evidence="7" id="KW-1278">Translocase</keyword>
<dbReference type="PROSITE" id="PS50893">
    <property type="entry name" value="ABC_TRANSPORTER_2"/>
    <property type="match status" value="2"/>
</dbReference>
<dbReference type="InterPro" id="IPR003593">
    <property type="entry name" value="AAA+_ATPase"/>
</dbReference>
<dbReference type="SUPFAM" id="SSF52540">
    <property type="entry name" value="P-loop containing nucleoside triphosphate hydrolases"/>
    <property type="match status" value="2"/>
</dbReference>
<evidence type="ECO:0000256" key="6">
    <source>
        <dbReference type="ARBA" id="ARBA00022840"/>
    </source>
</evidence>
<keyword evidence="6 10" id="KW-0067">ATP-binding</keyword>
<keyword evidence="8" id="KW-0472">Membrane</keyword>
<comment type="subcellular location">
    <subcellularLocation>
        <location evidence="1">Cell membrane</location>
        <topology evidence="1">Peripheral membrane protein</topology>
    </subcellularLocation>
</comment>
<comment type="caution">
    <text evidence="10">The sequence shown here is derived from an EMBL/GenBank/DDBJ whole genome shotgun (WGS) entry which is preliminary data.</text>
</comment>
<dbReference type="InterPro" id="IPR050095">
    <property type="entry name" value="ECF_ABC_transporter_ATP-bd"/>
</dbReference>
<feature type="domain" description="ABC transporter" evidence="9">
    <location>
        <begin position="311"/>
        <end position="543"/>
    </location>
</feature>
<dbReference type="GO" id="GO:0016887">
    <property type="term" value="F:ATP hydrolysis activity"/>
    <property type="evidence" value="ECO:0007669"/>
    <property type="project" value="InterPro"/>
</dbReference>
<dbReference type="Proteomes" id="UP000247150">
    <property type="component" value="Unassembled WGS sequence"/>
</dbReference>